<dbReference type="OrthoDB" id="203381at2759"/>
<name>A0A8K0AJV7_ANDGO</name>
<evidence type="ECO:0000313" key="3">
    <source>
        <dbReference type="EMBL" id="KAF0852401.1"/>
    </source>
</evidence>
<protein>
    <submittedName>
        <fullName evidence="3">Mitochondrial BolA domain-containing protein</fullName>
    </submittedName>
</protein>
<evidence type="ECO:0000256" key="2">
    <source>
        <dbReference type="RuleBase" id="RU003860"/>
    </source>
</evidence>
<dbReference type="PANTHER" id="PTHR46188">
    <property type="entry name" value="BOLA-LIKE PROTEIN 3"/>
    <property type="match status" value="1"/>
</dbReference>
<gene>
    <name evidence="3" type="ORF">ANDGO_05011</name>
</gene>
<dbReference type="Pfam" id="PF01722">
    <property type="entry name" value="BolA"/>
    <property type="match status" value="1"/>
</dbReference>
<dbReference type="SUPFAM" id="SSF82657">
    <property type="entry name" value="BolA-like"/>
    <property type="match status" value="1"/>
</dbReference>
<dbReference type="Gene3D" id="3.10.20.90">
    <property type="entry name" value="Phosphatidylinositol 3-kinase Catalytic Subunit, Chain A, domain 1"/>
    <property type="match status" value="1"/>
</dbReference>
<sequence>MFRVRFARLLSTAAEGPTEASISKILRSALQPSKLNVQDISGGCGVSFAVVVESPMFRGKTIVEQHRMVNSVLKQEMEVMHALRISTKPTSPEHS</sequence>
<dbReference type="InterPro" id="IPR036065">
    <property type="entry name" value="BolA-like_sf"/>
</dbReference>
<dbReference type="PANTHER" id="PTHR46188:SF1">
    <property type="entry name" value="BOLA-LIKE PROTEIN 3"/>
    <property type="match status" value="1"/>
</dbReference>
<accession>A0A8K0AJV7</accession>
<dbReference type="InterPro" id="IPR002634">
    <property type="entry name" value="BolA"/>
</dbReference>
<dbReference type="AlphaFoldDB" id="A0A8K0AJV7"/>
<comment type="similarity">
    <text evidence="1 2">Belongs to the BolA/IbaG family.</text>
</comment>
<dbReference type="GO" id="GO:0005759">
    <property type="term" value="C:mitochondrial matrix"/>
    <property type="evidence" value="ECO:0007669"/>
    <property type="project" value="TreeGrafter"/>
</dbReference>
<dbReference type="Proteomes" id="UP000799049">
    <property type="component" value="Unassembled WGS sequence"/>
</dbReference>
<comment type="caution">
    <text evidence="3">The sequence shown here is derived from an EMBL/GenBank/DDBJ whole genome shotgun (WGS) entry which is preliminary data.</text>
</comment>
<keyword evidence="4" id="KW-1185">Reference proteome</keyword>
<dbReference type="InterPro" id="IPR052275">
    <property type="entry name" value="Mt_Fe-S_assembly_factor"/>
</dbReference>
<dbReference type="PIRSF" id="PIRSF003113">
    <property type="entry name" value="BolA"/>
    <property type="match status" value="1"/>
</dbReference>
<dbReference type="EMBL" id="VRVR01000040">
    <property type="protein sequence ID" value="KAF0852401.1"/>
    <property type="molecule type" value="Genomic_DNA"/>
</dbReference>
<organism evidence="3 4">
    <name type="scientific">Andalucia godoyi</name>
    <name type="common">Flagellate</name>
    <dbReference type="NCBI Taxonomy" id="505711"/>
    <lineage>
        <taxon>Eukaryota</taxon>
        <taxon>Discoba</taxon>
        <taxon>Jakobida</taxon>
        <taxon>Andalucina</taxon>
        <taxon>Andaluciidae</taxon>
        <taxon>Andalucia</taxon>
    </lineage>
</organism>
<evidence type="ECO:0000313" key="4">
    <source>
        <dbReference type="Proteomes" id="UP000799049"/>
    </source>
</evidence>
<reference evidence="3" key="1">
    <citation type="submission" date="2019-09" db="EMBL/GenBank/DDBJ databases">
        <title>The Mitochondrial Proteome of the Jakobid, Andalucia godoyi, a Protist With the Most Gene-Rich and Bacteria-Like Mitochondrial Genome.</title>
        <authorList>
            <person name="Gray M.W."/>
            <person name="Burger G."/>
            <person name="Derelle R."/>
            <person name="Klimes V."/>
            <person name="Leger M."/>
            <person name="Sarrasin M."/>
            <person name="Vlcek C."/>
            <person name="Roger A.J."/>
            <person name="Elias M."/>
            <person name="Lang B.F."/>
        </authorList>
    </citation>
    <scope>NUCLEOTIDE SEQUENCE</scope>
    <source>
        <strain evidence="3">And28</strain>
    </source>
</reference>
<proteinExistence type="inferred from homology"/>
<evidence type="ECO:0000256" key="1">
    <source>
        <dbReference type="ARBA" id="ARBA00005578"/>
    </source>
</evidence>